<evidence type="ECO:0000313" key="4">
    <source>
        <dbReference type="RGD" id="3380"/>
    </source>
</evidence>
<dbReference type="EMBL" id="CH473948">
    <property type="protein sequence ID" value="EDM04353.1"/>
    <property type="molecule type" value="Genomic_DNA"/>
</dbReference>
<dbReference type="Proteomes" id="UP000234681">
    <property type="component" value="Chromosome 10"/>
</dbReference>
<evidence type="ECO:0000313" key="2">
    <source>
        <dbReference type="EMBL" id="EDM04353.1"/>
    </source>
</evidence>
<keyword evidence="1" id="KW-0732">Signal</keyword>
<proteinExistence type="predicted"/>
<feature type="signal peptide" evidence="1">
    <location>
        <begin position="1"/>
        <end position="18"/>
    </location>
</feature>
<evidence type="ECO:0000256" key="1">
    <source>
        <dbReference type="SAM" id="SignalP"/>
    </source>
</evidence>
<protein>
    <submittedName>
        <fullName evidence="2">Protein phosphatase 2 (Formerly 2A), catalytic subunit, alpha isoform, isoform CRA_b</fullName>
    </submittedName>
</protein>
<feature type="chain" id="PRO_5039944761" evidence="1">
    <location>
        <begin position="19"/>
        <end position="46"/>
    </location>
</feature>
<name>A6HE98_RAT</name>
<dbReference type="RGD" id="3380">
    <property type="gene designation" value="Ppp2ca"/>
</dbReference>
<reference evidence="2 3" key="1">
    <citation type="submission" date="2005-07" db="EMBL/GenBank/DDBJ databases">
        <authorList>
            <person name="Mural R.J."/>
            <person name="Li P.W."/>
            <person name="Adams M.D."/>
            <person name="Amanatides P.G."/>
            <person name="Baden-Tillson H."/>
            <person name="Barnstead M."/>
            <person name="Chin S.H."/>
            <person name="Dew I."/>
            <person name="Evans C.A."/>
            <person name="Ferriera S."/>
            <person name="Flanigan M."/>
            <person name="Fosler C."/>
            <person name="Glodek A."/>
            <person name="Gu Z."/>
            <person name="Holt R.A."/>
            <person name="Jennings D."/>
            <person name="Kraft C.L."/>
            <person name="Lu F."/>
            <person name="Nguyen T."/>
            <person name="Nusskern D.R."/>
            <person name="Pfannkoch C.M."/>
            <person name="Sitter C."/>
            <person name="Sutton G.G."/>
            <person name="Venter J.C."/>
            <person name="Wang Z."/>
            <person name="Woodage T."/>
            <person name="Zheng X.H."/>
            <person name="Zhong F."/>
        </authorList>
    </citation>
    <scope>NUCLEOTIDE SEQUENCE [LARGE SCALE GENOMIC DNA]</scope>
    <source>
        <strain>BN</strain>
        <strain evidence="3">Sprague-Dawley</strain>
    </source>
</reference>
<sequence length="46" mass="4958">MTLLSILSCSSIQHLVEASHMSLVVPQTTSCNESLTLYSIAMNTVC</sequence>
<gene>
    <name evidence="2 4" type="primary">Ppp2ca</name>
    <name evidence="2" type="ORF">rCG_32543</name>
</gene>
<organism evidence="2 3">
    <name type="scientific">Rattus norvegicus</name>
    <name type="common">Rat</name>
    <dbReference type="NCBI Taxonomy" id="10116"/>
    <lineage>
        <taxon>Eukaryota</taxon>
        <taxon>Metazoa</taxon>
        <taxon>Chordata</taxon>
        <taxon>Craniata</taxon>
        <taxon>Vertebrata</taxon>
        <taxon>Euteleostomi</taxon>
        <taxon>Mammalia</taxon>
        <taxon>Eutheria</taxon>
        <taxon>Euarchontoglires</taxon>
        <taxon>Glires</taxon>
        <taxon>Rodentia</taxon>
        <taxon>Myomorpha</taxon>
        <taxon>Muroidea</taxon>
        <taxon>Muridae</taxon>
        <taxon>Murinae</taxon>
        <taxon>Rattus</taxon>
    </lineage>
</organism>
<evidence type="ECO:0000313" key="3">
    <source>
        <dbReference type="Proteomes" id="UP000234681"/>
    </source>
</evidence>
<dbReference type="AlphaFoldDB" id="A6HE98"/>
<accession>A6HE98</accession>